<gene>
    <name evidence="1" type="ORF">SAMN05660976_04687</name>
</gene>
<name>A0A1H7X0E0_9ACTN</name>
<dbReference type="STRING" id="46177.SAMN05660976_04687"/>
<proteinExistence type="predicted"/>
<keyword evidence="2" id="KW-1185">Reference proteome</keyword>
<dbReference type="SUPFAM" id="SSF55961">
    <property type="entry name" value="Bet v1-like"/>
    <property type="match status" value="1"/>
</dbReference>
<organism evidence="1 2">
    <name type="scientific">Nonomuraea pusilla</name>
    <dbReference type="NCBI Taxonomy" id="46177"/>
    <lineage>
        <taxon>Bacteria</taxon>
        <taxon>Bacillati</taxon>
        <taxon>Actinomycetota</taxon>
        <taxon>Actinomycetes</taxon>
        <taxon>Streptosporangiales</taxon>
        <taxon>Streptosporangiaceae</taxon>
        <taxon>Nonomuraea</taxon>
    </lineage>
</organism>
<protein>
    <submittedName>
        <fullName evidence="1">Ligand-binding SRPBCC domain-containing protein</fullName>
    </submittedName>
</protein>
<evidence type="ECO:0000313" key="2">
    <source>
        <dbReference type="Proteomes" id="UP000198953"/>
    </source>
</evidence>
<dbReference type="EMBL" id="FOBF01000011">
    <property type="protein sequence ID" value="SEM27035.1"/>
    <property type="molecule type" value="Genomic_DNA"/>
</dbReference>
<reference evidence="1 2" key="1">
    <citation type="submission" date="2016-10" db="EMBL/GenBank/DDBJ databases">
        <authorList>
            <person name="de Groot N.N."/>
        </authorList>
    </citation>
    <scope>NUCLEOTIDE SEQUENCE [LARGE SCALE GENOMIC DNA]</scope>
    <source>
        <strain evidence="1 2">DSM 43357</strain>
    </source>
</reference>
<sequence length="162" mass="17926">MIVRVVRFEVSTVVLAPPAAVFDVSLSVEVHTSSMSRSRERAVAGVTSGRLALGDRVTWQATHFGLPWRLTSLISAWHRPRFFVDEQVTGPFRHWRHEHHFAAYGTGDGNGGAAGTLMRDVVEFSAPAGPLGALAEALVLRRYMSRLIELRNRHVKAAAEDR</sequence>
<dbReference type="Gene3D" id="3.30.530.20">
    <property type="match status" value="1"/>
</dbReference>
<dbReference type="CDD" id="cd07820">
    <property type="entry name" value="SRPBCC_3"/>
    <property type="match status" value="1"/>
</dbReference>
<dbReference type="AlphaFoldDB" id="A0A1H7X0E0"/>
<dbReference type="Proteomes" id="UP000198953">
    <property type="component" value="Unassembled WGS sequence"/>
</dbReference>
<evidence type="ECO:0000313" key="1">
    <source>
        <dbReference type="EMBL" id="SEM27035.1"/>
    </source>
</evidence>
<accession>A0A1H7X0E0</accession>
<dbReference type="InterPro" id="IPR023393">
    <property type="entry name" value="START-like_dom_sf"/>
</dbReference>